<accession>A0AAE1SEV9</accession>
<dbReference type="AlphaFoldDB" id="A0AAE1SEV9"/>
<sequence>MLRCCYCLFFPTAEAFATTSSVVATTQILRWLAAKSNTKLRVDLFNPFKDDVVHISLVPTVGELMKSFLASFVPLESETDILIDQFKVELAGVTVITKKSSGDDGVDGATGDCVGVGSSGVINRGGVVDGAVCR</sequence>
<organism evidence="2 3">
    <name type="scientific">Anisodus tanguticus</name>
    <dbReference type="NCBI Taxonomy" id="243964"/>
    <lineage>
        <taxon>Eukaryota</taxon>
        <taxon>Viridiplantae</taxon>
        <taxon>Streptophyta</taxon>
        <taxon>Embryophyta</taxon>
        <taxon>Tracheophyta</taxon>
        <taxon>Spermatophyta</taxon>
        <taxon>Magnoliopsida</taxon>
        <taxon>eudicotyledons</taxon>
        <taxon>Gunneridae</taxon>
        <taxon>Pentapetalae</taxon>
        <taxon>asterids</taxon>
        <taxon>lamiids</taxon>
        <taxon>Solanales</taxon>
        <taxon>Solanaceae</taxon>
        <taxon>Solanoideae</taxon>
        <taxon>Hyoscyameae</taxon>
        <taxon>Anisodus</taxon>
    </lineage>
</organism>
<feature type="chain" id="PRO_5042286786" evidence="1">
    <location>
        <begin position="16"/>
        <end position="134"/>
    </location>
</feature>
<comment type="caution">
    <text evidence="2">The sequence shown here is derived from an EMBL/GenBank/DDBJ whole genome shotgun (WGS) entry which is preliminary data.</text>
</comment>
<protein>
    <submittedName>
        <fullName evidence="2">Uncharacterized protein</fullName>
    </submittedName>
</protein>
<feature type="signal peptide" evidence="1">
    <location>
        <begin position="1"/>
        <end position="15"/>
    </location>
</feature>
<dbReference type="EMBL" id="JAVYJV010000006">
    <property type="protein sequence ID" value="KAK4369479.1"/>
    <property type="molecule type" value="Genomic_DNA"/>
</dbReference>
<evidence type="ECO:0000256" key="1">
    <source>
        <dbReference type="SAM" id="SignalP"/>
    </source>
</evidence>
<proteinExistence type="predicted"/>
<keyword evidence="1" id="KW-0732">Signal</keyword>
<evidence type="ECO:0000313" key="3">
    <source>
        <dbReference type="Proteomes" id="UP001291623"/>
    </source>
</evidence>
<gene>
    <name evidence="2" type="ORF">RND71_013271</name>
</gene>
<keyword evidence="3" id="KW-1185">Reference proteome</keyword>
<reference evidence="2" key="1">
    <citation type="submission" date="2023-12" db="EMBL/GenBank/DDBJ databases">
        <title>Genome assembly of Anisodus tanguticus.</title>
        <authorList>
            <person name="Wang Y.-J."/>
        </authorList>
    </citation>
    <scope>NUCLEOTIDE SEQUENCE</scope>
    <source>
        <strain evidence="2">KB-2021</strain>
        <tissue evidence="2">Leaf</tissue>
    </source>
</reference>
<dbReference type="Proteomes" id="UP001291623">
    <property type="component" value="Unassembled WGS sequence"/>
</dbReference>
<evidence type="ECO:0000313" key="2">
    <source>
        <dbReference type="EMBL" id="KAK4369479.1"/>
    </source>
</evidence>
<name>A0AAE1SEV9_9SOLA</name>